<sequence>MSSNNLTDLLSAFLQQSNPQLLQPQQAHDVALAGFRQLLAHNGAGNTSHPLPSSQLSYQPAPTIQPANLTGGPAITSSDALRLLTLLQQGSPQSATPSSTTPFNSQPPSQSTTLDKAVGALPDDERILVNTLSTRNLKGWTVREALEALHGVNNHTASSWKDYFLENYERLALHIPLANEEERHDESLSAATPRGRTASRTWERSASGPSKPPARRHSVTRSRRDSQSRGQSDSRARPPRHVRFSETPSRSPTPPPSDSSVSMNGKRFTEAEEEFLIKSVRRQLNKDPYVSFAQMAKTLAQKAPGRSVDSWRGHITMTRRADVDRMIADARDNHKRDDRDETSRTCRGDDRRDLHDTPQKMTRETGDDEPDTDEDILSMGVSGQPFTEADFRMAARYIASVANWDSTPSTIARWSDFAIQHPQRADKSWAQGYVNHHLVIDRLVSKYRARYARRKEEFLQTSPRVDNAVTTASLPPFHKASKRIHQDSIEADSGEAIVSGKRPRDSY</sequence>
<gene>
    <name evidence="2" type="ORF">C8Q71DRAFT_757083</name>
</gene>
<feature type="compositionally biased region" description="Acidic residues" evidence="1">
    <location>
        <begin position="366"/>
        <end position="376"/>
    </location>
</feature>
<feature type="compositionally biased region" description="Polar residues" evidence="1">
    <location>
        <begin position="44"/>
        <end position="68"/>
    </location>
</feature>
<feature type="region of interest" description="Disordered" evidence="1">
    <location>
        <begin position="326"/>
        <end position="380"/>
    </location>
</feature>
<proteinExistence type="predicted"/>
<feature type="compositionally biased region" description="Basic and acidic residues" evidence="1">
    <location>
        <begin position="326"/>
        <end position="365"/>
    </location>
</feature>
<name>A0ABQ8KH62_9APHY</name>
<feature type="region of interest" description="Disordered" evidence="1">
    <location>
        <begin position="181"/>
        <end position="265"/>
    </location>
</feature>
<feature type="compositionally biased region" description="Polar residues" evidence="1">
    <location>
        <begin position="103"/>
        <end position="114"/>
    </location>
</feature>
<accession>A0ABQ8KH62</accession>
<feature type="compositionally biased region" description="Basic and acidic residues" evidence="1">
    <location>
        <begin position="222"/>
        <end position="236"/>
    </location>
</feature>
<feature type="region of interest" description="Disordered" evidence="1">
    <location>
        <begin position="90"/>
        <end position="115"/>
    </location>
</feature>
<feature type="region of interest" description="Disordered" evidence="1">
    <location>
        <begin position="43"/>
        <end position="72"/>
    </location>
</feature>
<reference evidence="2 3" key="1">
    <citation type="journal article" date="2021" name="Environ. Microbiol.">
        <title>Gene family expansions and transcriptome signatures uncover fungal adaptations to wood decay.</title>
        <authorList>
            <person name="Hage H."/>
            <person name="Miyauchi S."/>
            <person name="Viragh M."/>
            <person name="Drula E."/>
            <person name="Min B."/>
            <person name="Chaduli D."/>
            <person name="Navarro D."/>
            <person name="Favel A."/>
            <person name="Norest M."/>
            <person name="Lesage-Meessen L."/>
            <person name="Balint B."/>
            <person name="Merenyi Z."/>
            <person name="de Eugenio L."/>
            <person name="Morin E."/>
            <person name="Martinez A.T."/>
            <person name="Baldrian P."/>
            <person name="Stursova M."/>
            <person name="Martinez M.J."/>
            <person name="Novotny C."/>
            <person name="Magnuson J.K."/>
            <person name="Spatafora J.W."/>
            <person name="Maurice S."/>
            <person name="Pangilinan J."/>
            <person name="Andreopoulos W."/>
            <person name="LaButti K."/>
            <person name="Hundley H."/>
            <person name="Na H."/>
            <person name="Kuo A."/>
            <person name="Barry K."/>
            <person name="Lipzen A."/>
            <person name="Henrissat B."/>
            <person name="Riley R."/>
            <person name="Ahrendt S."/>
            <person name="Nagy L.G."/>
            <person name="Grigoriev I.V."/>
            <person name="Martin F."/>
            <person name="Rosso M.N."/>
        </authorList>
    </citation>
    <scope>NUCLEOTIDE SEQUENCE [LARGE SCALE GENOMIC DNA]</scope>
    <source>
        <strain evidence="2 3">CIRM-BRFM 1785</strain>
    </source>
</reference>
<dbReference type="RefSeq" id="XP_047779342.1">
    <property type="nucleotide sequence ID" value="XM_047923655.1"/>
</dbReference>
<dbReference type="Proteomes" id="UP000814176">
    <property type="component" value="Unassembled WGS sequence"/>
</dbReference>
<comment type="caution">
    <text evidence="2">The sequence shown here is derived from an EMBL/GenBank/DDBJ whole genome shotgun (WGS) entry which is preliminary data.</text>
</comment>
<protein>
    <submittedName>
        <fullName evidence="2">Uncharacterized protein</fullName>
    </submittedName>
</protein>
<feature type="compositionally biased region" description="Low complexity" evidence="1">
    <location>
        <begin position="90"/>
        <end position="102"/>
    </location>
</feature>
<dbReference type="GeneID" id="72004387"/>
<feature type="region of interest" description="Disordered" evidence="1">
    <location>
        <begin position="481"/>
        <end position="507"/>
    </location>
</feature>
<organism evidence="2 3">
    <name type="scientific">Rhodofomes roseus</name>
    <dbReference type="NCBI Taxonomy" id="34475"/>
    <lineage>
        <taxon>Eukaryota</taxon>
        <taxon>Fungi</taxon>
        <taxon>Dikarya</taxon>
        <taxon>Basidiomycota</taxon>
        <taxon>Agaricomycotina</taxon>
        <taxon>Agaricomycetes</taxon>
        <taxon>Polyporales</taxon>
        <taxon>Rhodofomes</taxon>
    </lineage>
</organism>
<evidence type="ECO:0000313" key="3">
    <source>
        <dbReference type="Proteomes" id="UP000814176"/>
    </source>
</evidence>
<evidence type="ECO:0000313" key="2">
    <source>
        <dbReference type="EMBL" id="KAH9837173.1"/>
    </source>
</evidence>
<evidence type="ECO:0000256" key="1">
    <source>
        <dbReference type="SAM" id="MobiDB-lite"/>
    </source>
</evidence>
<dbReference type="EMBL" id="JADCUA010000009">
    <property type="protein sequence ID" value="KAH9837173.1"/>
    <property type="molecule type" value="Genomic_DNA"/>
</dbReference>
<keyword evidence="3" id="KW-1185">Reference proteome</keyword>